<dbReference type="PROSITE" id="PS51725">
    <property type="entry name" value="ABM"/>
    <property type="match status" value="1"/>
</dbReference>
<keyword evidence="2" id="KW-0560">Oxidoreductase</keyword>
<keyword evidence="2" id="KW-0503">Monooxygenase</keyword>
<reference evidence="2 3" key="1">
    <citation type="submission" date="2019-11" db="EMBL/GenBank/DDBJ databases">
        <authorList>
            <person name="Li X.-J."/>
            <person name="Feng X.-M."/>
        </authorList>
    </citation>
    <scope>NUCLEOTIDE SEQUENCE [LARGE SCALE GENOMIC DNA]</scope>
    <source>
        <strain evidence="2 3">XMNu-373</strain>
    </source>
</reference>
<dbReference type="Proteomes" id="UP000460435">
    <property type="component" value="Unassembled WGS sequence"/>
</dbReference>
<proteinExistence type="predicted"/>
<dbReference type="SUPFAM" id="SSF54909">
    <property type="entry name" value="Dimeric alpha+beta barrel"/>
    <property type="match status" value="1"/>
</dbReference>
<accession>A0A7K3M515</accession>
<dbReference type="PANTHER" id="PTHR33336:SF15">
    <property type="entry name" value="ABM DOMAIN-CONTAINING PROTEIN"/>
    <property type="match status" value="1"/>
</dbReference>
<dbReference type="GO" id="GO:0004497">
    <property type="term" value="F:monooxygenase activity"/>
    <property type="evidence" value="ECO:0007669"/>
    <property type="project" value="UniProtKB-KW"/>
</dbReference>
<dbReference type="InterPro" id="IPR011008">
    <property type="entry name" value="Dimeric_a/b-barrel"/>
</dbReference>
<evidence type="ECO:0000313" key="3">
    <source>
        <dbReference type="Proteomes" id="UP000460435"/>
    </source>
</evidence>
<dbReference type="InterPro" id="IPR007138">
    <property type="entry name" value="ABM_dom"/>
</dbReference>
<evidence type="ECO:0000313" key="2">
    <source>
        <dbReference type="EMBL" id="NDL58336.1"/>
    </source>
</evidence>
<sequence>MITNLRNNHLFIFAKITPKPEHYLAARDALAGIVERTRSEEGCHAFSLLENESEGLLCLYEEFTDEAALDYHYRQSYTQEVFELYKDWLASAVEVTKMQYVA</sequence>
<dbReference type="AlphaFoldDB" id="A0A7K3M515"/>
<dbReference type="EMBL" id="WLZY01000004">
    <property type="protein sequence ID" value="NDL58336.1"/>
    <property type="molecule type" value="Genomic_DNA"/>
</dbReference>
<dbReference type="InterPro" id="IPR050744">
    <property type="entry name" value="AI-2_Isomerase_LsrG"/>
</dbReference>
<keyword evidence="3" id="KW-1185">Reference proteome</keyword>
<dbReference type="Pfam" id="PF03992">
    <property type="entry name" value="ABM"/>
    <property type="match status" value="1"/>
</dbReference>
<dbReference type="Gene3D" id="3.30.70.100">
    <property type="match status" value="1"/>
</dbReference>
<gene>
    <name evidence="2" type="ORF">F7O44_14795</name>
</gene>
<organism evidence="2 3">
    <name type="scientific">Phytoactinopolyspora mesophila</name>
    <dbReference type="NCBI Taxonomy" id="2650750"/>
    <lineage>
        <taxon>Bacteria</taxon>
        <taxon>Bacillati</taxon>
        <taxon>Actinomycetota</taxon>
        <taxon>Actinomycetes</taxon>
        <taxon>Jiangellales</taxon>
        <taxon>Jiangellaceae</taxon>
        <taxon>Phytoactinopolyspora</taxon>
    </lineage>
</organism>
<protein>
    <submittedName>
        <fullName evidence="2">Antibiotic biosynthesis monooxygenase</fullName>
    </submittedName>
</protein>
<feature type="domain" description="ABM" evidence="1">
    <location>
        <begin position="10"/>
        <end position="98"/>
    </location>
</feature>
<dbReference type="RefSeq" id="WP_162450993.1">
    <property type="nucleotide sequence ID" value="NZ_WLZY01000004.1"/>
</dbReference>
<name>A0A7K3M515_9ACTN</name>
<evidence type="ECO:0000259" key="1">
    <source>
        <dbReference type="PROSITE" id="PS51725"/>
    </source>
</evidence>
<comment type="caution">
    <text evidence="2">The sequence shown here is derived from an EMBL/GenBank/DDBJ whole genome shotgun (WGS) entry which is preliminary data.</text>
</comment>
<dbReference type="PANTHER" id="PTHR33336">
    <property type="entry name" value="QUINOL MONOOXYGENASE YGIN-RELATED"/>
    <property type="match status" value="1"/>
</dbReference>